<feature type="region of interest" description="Disordered" evidence="3">
    <location>
        <begin position="103"/>
        <end position="220"/>
    </location>
</feature>
<dbReference type="Pfam" id="PF16679">
    <property type="entry name" value="CDT1_C"/>
    <property type="match status" value="1"/>
</dbReference>
<feature type="compositionally biased region" description="Low complexity" evidence="3">
    <location>
        <begin position="34"/>
        <end position="51"/>
    </location>
</feature>
<feature type="region of interest" description="Disordered" evidence="3">
    <location>
        <begin position="1"/>
        <end position="82"/>
    </location>
</feature>
<keyword evidence="2" id="KW-0131">Cell cycle</keyword>
<evidence type="ECO:0000313" key="5">
    <source>
        <dbReference type="EMBL" id="ORY84079.1"/>
    </source>
</evidence>
<feature type="compositionally biased region" description="Basic and acidic residues" evidence="3">
    <location>
        <begin position="120"/>
        <end position="138"/>
    </location>
</feature>
<accession>A0A1Y2FJH4</accession>
<sequence>MAPSTSNRLPAEELRQRRKAMMADEESTAARLPATSTRGRKAATASTSTAKQGKRKNLQRSSTPPPSARASGSSSVAPASPSIAIKFAGKVYRTLDTQMDGVTYSSSGDFLGEPDEEVGDIERERADQKRRELQRRMLVEQSSPDAKGKGKRRADFLEDEDAEIDGKRGRKTNAEQLATPVKQQLPSTLHRQRSLSPPAAPPRLAAPFAFRDPSSASSSGPLVPLPAPLADLLDLHSSIEGALIMHLSTSGSSVASTSTDFDQEGKATVRIHNLIEMAELSKMVRCGRRQFGVEELERLVWAWEGCGEMLEEEEDGLRVVRDGEGGGVGEEVGGLGFLVSRKRVGKGNNIQSTYGIGISVNIKANPQLPKFELLPHSPSQKDKAAPPSPSSVGRGREGMNVVALWTQGKDARREELMRRLRAWGRRCAREEQARVSPIYSPSTLPAFPHTLPPIPRAALPTLSPSLPAAIPGSLSPSPKKKVPSHDVFGPAVPIAGAKGSNSVLMLLEGKEKPVKSSVKAAERNRLMRERLLAKKAAATAPSTNHAFLSTLSGTFATSKKSLKPEKTAATDHQTIEKEMYKRNAMVSRLGNVADVVVMLSLKYDGRSIPLHDASSAVSNSPLVKIGEDEAQESLQLLCELFPSFASIKSVERQDWLTLQRDARAVEVKMRVAEELEEVRRRSGAYA</sequence>
<dbReference type="InterPro" id="IPR038090">
    <property type="entry name" value="Cdt1_C_WH_dom_sf"/>
</dbReference>
<dbReference type="OrthoDB" id="3366139at2759"/>
<evidence type="ECO:0000256" key="1">
    <source>
        <dbReference type="ARBA" id="ARBA00008356"/>
    </source>
</evidence>
<gene>
    <name evidence="5" type="ORF">BCR35DRAFT_303129</name>
</gene>
<feature type="region of interest" description="Disordered" evidence="3">
    <location>
        <begin position="370"/>
        <end position="396"/>
    </location>
</feature>
<dbReference type="InParanoid" id="A0A1Y2FJH4"/>
<dbReference type="EMBL" id="MCGR01000018">
    <property type="protein sequence ID" value="ORY84079.1"/>
    <property type="molecule type" value="Genomic_DNA"/>
</dbReference>
<feature type="domain" description="DNA replication factor Cdt1 C-terminal" evidence="4">
    <location>
        <begin position="566"/>
        <end position="650"/>
    </location>
</feature>
<evidence type="ECO:0000256" key="3">
    <source>
        <dbReference type="SAM" id="MobiDB-lite"/>
    </source>
</evidence>
<evidence type="ECO:0000259" key="4">
    <source>
        <dbReference type="Pfam" id="PF16679"/>
    </source>
</evidence>
<feature type="compositionally biased region" description="Low complexity" evidence="3">
    <location>
        <begin position="68"/>
        <end position="82"/>
    </location>
</feature>
<protein>
    <recommendedName>
        <fullName evidence="4">DNA replication factor Cdt1 C-terminal domain-containing protein</fullName>
    </recommendedName>
</protein>
<organism evidence="5 6">
    <name type="scientific">Leucosporidium creatinivorum</name>
    <dbReference type="NCBI Taxonomy" id="106004"/>
    <lineage>
        <taxon>Eukaryota</taxon>
        <taxon>Fungi</taxon>
        <taxon>Dikarya</taxon>
        <taxon>Basidiomycota</taxon>
        <taxon>Pucciniomycotina</taxon>
        <taxon>Microbotryomycetes</taxon>
        <taxon>Leucosporidiales</taxon>
        <taxon>Leucosporidium</taxon>
    </lineage>
</organism>
<dbReference type="AlphaFoldDB" id="A0A1Y2FJH4"/>
<keyword evidence="6" id="KW-1185">Reference proteome</keyword>
<reference evidence="5 6" key="1">
    <citation type="submission" date="2016-07" db="EMBL/GenBank/DDBJ databases">
        <title>Pervasive Adenine N6-methylation of Active Genes in Fungi.</title>
        <authorList>
            <consortium name="DOE Joint Genome Institute"/>
            <person name="Mondo S.J."/>
            <person name="Dannebaum R.O."/>
            <person name="Kuo R.C."/>
            <person name="Labutti K."/>
            <person name="Haridas S."/>
            <person name="Kuo A."/>
            <person name="Salamov A."/>
            <person name="Ahrendt S.R."/>
            <person name="Lipzen A."/>
            <person name="Sullivan W."/>
            <person name="Andreopoulos W.B."/>
            <person name="Clum A."/>
            <person name="Lindquist E."/>
            <person name="Daum C."/>
            <person name="Ramamoorthy G.K."/>
            <person name="Gryganskyi A."/>
            <person name="Culley D."/>
            <person name="Magnuson J.K."/>
            <person name="James T.Y."/>
            <person name="O'Malley M.A."/>
            <person name="Stajich J.E."/>
            <person name="Spatafora J.W."/>
            <person name="Visel A."/>
            <person name="Grigoriev I.V."/>
        </authorList>
    </citation>
    <scope>NUCLEOTIDE SEQUENCE [LARGE SCALE GENOMIC DNA]</scope>
    <source>
        <strain evidence="5 6">62-1032</strain>
    </source>
</reference>
<comment type="caution">
    <text evidence="5">The sequence shown here is derived from an EMBL/GenBank/DDBJ whole genome shotgun (WGS) entry which is preliminary data.</text>
</comment>
<dbReference type="Gene3D" id="1.10.10.1420">
    <property type="entry name" value="DNA replication factor Cdt1, C-terminal WH domain"/>
    <property type="match status" value="1"/>
</dbReference>
<evidence type="ECO:0000256" key="2">
    <source>
        <dbReference type="ARBA" id="ARBA00023306"/>
    </source>
</evidence>
<evidence type="ECO:0000313" key="6">
    <source>
        <dbReference type="Proteomes" id="UP000193467"/>
    </source>
</evidence>
<dbReference type="Proteomes" id="UP000193467">
    <property type="component" value="Unassembled WGS sequence"/>
</dbReference>
<proteinExistence type="inferred from homology"/>
<feature type="compositionally biased region" description="Low complexity" evidence="3">
    <location>
        <begin position="194"/>
        <end position="220"/>
    </location>
</feature>
<comment type="similarity">
    <text evidence="1">Belongs to the Cdt1 family.</text>
</comment>
<name>A0A1Y2FJH4_9BASI</name>
<dbReference type="InterPro" id="IPR032054">
    <property type="entry name" value="Cdt1_C"/>
</dbReference>